<comment type="caution">
    <text evidence="1">The sequence shown here is derived from an EMBL/GenBank/DDBJ whole genome shotgun (WGS) entry which is preliminary data.</text>
</comment>
<protein>
    <submittedName>
        <fullName evidence="1">Uncharacterized protein</fullName>
    </submittedName>
</protein>
<name>A0A3L6P132_FUSOX</name>
<evidence type="ECO:0000313" key="1">
    <source>
        <dbReference type="EMBL" id="RKK25879.1"/>
    </source>
</evidence>
<sequence length="48" mass="5885">MFTDLAQKKHRVEERLEAVYRFEHWQSFWTQVFKDWDTSIGNANDLPL</sequence>
<proteinExistence type="predicted"/>
<dbReference type="Proteomes" id="UP000270866">
    <property type="component" value="Chromosome 4"/>
</dbReference>
<gene>
    <name evidence="1" type="ORF">BFJ65_g3778</name>
</gene>
<accession>A0A3L6P132</accession>
<dbReference type="EMBL" id="MRCU01000002">
    <property type="protein sequence ID" value="RKK25879.1"/>
    <property type="molecule type" value="Genomic_DNA"/>
</dbReference>
<organism evidence="1">
    <name type="scientific">Fusarium oxysporum f. sp. cepae</name>
    <dbReference type="NCBI Taxonomy" id="396571"/>
    <lineage>
        <taxon>Eukaryota</taxon>
        <taxon>Fungi</taxon>
        <taxon>Dikarya</taxon>
        <taxon>Ascomycota</taxon>
        <taxon>Pezizomycotina</taxon>
        <taxon>Sordariomycetes</taxon>
        <taxon>Hypocreomycetidae</taxon>
        <taxon>Hypocreales</taxon>
        <taxon>Nectriaceae</taxon>
        <taxon>Fusarium</taxon>
        <taxon>Fusarium oxysporum species complex</taxon>
    </lineage>
</organism>
<dbReference type="AlphaFoldDB" id="A0A3L6P132"/>
<reference evidence="1" key="1">
    <citation type="journal article" date="2018" name="Sci. Rep.">
        <title>Characterisation of pathogen-specific regions and novel effector candidates in Fusarium oxysporum f. sp. cepae.</title>
        <authorList>
            <person name="Armitage A.D."/>
            <person name="Taylor A."/>
            <person name="Sobczyk M.K."/>
            <person name="Baxter L."/>
            <person name="Greenfield B.P."/>
            <person name="Bates H.J."/>
            <person name="Wilson F."/>
            <person name="Jackson A.C."/>
            <person name="Ott S."/>
            <person name="Harrison R.J."/>
            <person name="Clarkson J.P."/>
        </authorList>
    </citation>
    <scope>NUCLEOTIDE SEQUENCE [LARGE SCALE GENOMIC DNA]</scope>
    <source>
        <strain evidence="1">FoC_Fus2</strain>
    </source>
</reference>